<proteinExistence type="predicted"/>
<reference evidence="1" key="2">
    <citation type="journal article" date="2022" name="New Phytol.">
        <title>Evolutionary transition to the ectomycorrhizal habit in the genomes of a hyperdiverse lineage of mushroom-forming fungi.</title>
        <authorList>
            <person name="Looney B."/>
            <person name="Miyauchi S."/>
            <person name="Morin E."/>
            <person name="Drula E."/>
            <person name="Courty P.E."/>
            <person name="Kohler A."/>
            <person name="Kuo A."/>
            <person name="LaButti K."/>
            <person name="Pangilinan J."/>
            <person name="Lipzen A."/>
            <person name="Riley R."/>
            <person name="Andreopoulos W."/>
            <person name="He G."/>
            <person name="Johnson J."/>
            <person name="Nolan M."/>
            <person name="Tritt A."/>
            <person name="Barry K.W."/>
            <person name="Grigoriev I.V."/>
            <person name="Nagy L.G."/>
            <person name="Hibbett D."/>
            <person name="Henrissat B."/>
            <person name="Matheny P.B."/>
            <person name="Labbe J."/>
            <person name="Martin F.M."/>
        </authorList>
    </citation>
    <scope>NUCLEOTIDE SEQUENCE</scope>
    <source>
        <strain evidence="1">HHB10654</strain>
    </source>
</reference>
<keyword evidence="2" id="KW-1185">Reference proteome</keyword>
<sequence length="271" mass="30400">MSDRDFTAHRVNFNRVIVRVSVPVYPEQTKSSLCEAQHILLSVDGKAKRTAAPGRAGVERERHAATELVSGRSSKDRGTHAEQRQVTDGPYYNFQLVSTHLCSNPLGPFPEHMSGNNSLQAPQPPAPLTRTILLPISPISTEDTECLTSFYGYAVTDEWLLDYAIRHEHLRQHQPGVPLRSTYASLMSFGMDLLRRRTGISTLTWEWARPQDGMPSDAVVGEDDEVVVLSVVSAEMRLTDRRPTRAQIDKLQAIMGNKKPMWWTSYDSPSN</sequence>
<accession>A0ACB8SUR0</accession>
<dbReference type="EMBL" id="MU277225">
    <property type="protein sequence ID" value="KAI0059551.1"/>
    <property type="molecule type" value="Genomic_DNA"/>
</dbReference>
<organism evidence="1 2">
    <name type="scientific">Artomyces pyxidatus</name>
    <dbReference type="NCBI Taxonomy" id="48021"/>
    <lineage>
        <taxon>Eukaryota</taxon>
        <taxon>Fungi</taxon>
        <taxon>Dikarya</taxon>
        <taxon>Basidiomycota</taxon>
        <taxon>Agaricomycotina</taxon>
        <taxon>Agaricomycetes</taxon>
        <taxon>Russulales</taxon>
        <taxon>Auriscalpiaceae</taxon>
        <taxon>Artomyces</taxon>
    </lineage>
</organism>
<protein>
    <submittedName>
        <fullName evidence="1">Uncharacterized protein</fullName>
    </submittedName>
</protein>
<comment type="caution">
    <text evidence="1">The sequence shown here is derived from an EMBL/GenBank/DDBJ whole genome shotgun (WGS) entry which is preliminary data.</text>
</comment>
<name>A0ACB8SUR0_9AGAM</name>
<dbReference type="Proteomes" id="UP000814140">
    <property type="component" value="Unassembled WGS sequence"/>
</dbReference>
<evidence type="ECO:0000313" key="1">
    <source>
        <dbReference type="EMBL" id="KAI0059551.1"/>
    </source>
</evidence>
<gene>
    <name evidence="1" type="ORF">BV25DRAFT_1051532</name>
</gene>
<evidence type="ECO:0000313" key="2">
    <source>
        <dbReference type="Proteomes" id="UP000814140"/>
    </source>
</evidence>
<reference evidence="1" key="1">
    <citation type="submission" date="2021-03" db="EMBL/GenBank/DDBJ databases">
        <authorList>
            <consortium name="DOE Joint Genome Institute"/>
            <person name="Ahrendt S."/>
            <person name="Looney B.P."/>
            <person name="Miyauchi S."/>
            <person name="Morin E."/>
            <person name="Drula E."/>
            <person name="Courty P.E."/>
            <person name="Chicoki N."/>
            <person name="Fauchery L."/>
            <person name="Kohler A."/>
            <person name="Kuo A."/>
            <person name="Labutti K."/>
            <person name="Pangilinan J."/>
            <person name="Lipzen A."/>
            <person name="Riley R."/>
            <person name="Andreopoulos W."/>
            <person name="He G."/>
            <person name="Johnson J."/>
            <person name="Barry K.W."/>
            <person name="Grigoriev I.V."/>
            <person name="Nagy L."/>
            <person name="Hibbett D."/>
            <person name="Henrissat B."/>
            <person name="Matheny P.B."/>
            <person name="Labbe J."/>
            <person name="Martin F."/>
        </authorList>
    </citation>
    <scope>NUCLEOTIDE SEQUENCE</scope>
    <source>
        <strain evidence="1">HHB10654</strain>
    </source>
</reference>